<dbReference type="Proteomes" id="UP001387215">
    <property type="component" value="Unassembled WGS sequence"/>
</dbReference>
<protein>
    <submittedName>
        <fullName evidence="1">Uncharacterized protein</fullName>
    </submittedName>
</protein>
<evidence type="ECO:0000313" key="1">
    <source>
        <dbReference type="EMBL" id="MEI2453831.1"/>
    </source>
</evidence>
<reference evidence="1 2" key="1">
    <citation type="submission" date="2024-02" db="EMBL/GenBank/DDBJ databases">
        <title>Lysobacter Genome Sequencing and Mining.</title>
        <authorList>
            <person name="Bierman J."/>
            <person name="Walker M.C."/>
        </authorList>
    </citation>
    <scope>NUCLEOTIDE SEQUENCE [LARGE SCALE GENOMIC DNA]</scope>
    <source>
        <strain evidence="1 2">PB6250</strain>
    </source>
</reference>
<accession>A0ABU8D0A0</accession>
<name>A0ABU8D0A0_9GAMM</name>
<proteinExistence type="predicted"/>
<sequence length="53" mass="5660">MADILRETIDPEALKLSVAPMMDWTDSVINHGFKIALVCSWYSSGACGATGSV</sequence>
<evidence type="ECO:0000313" key="2">
    <source>
        <dbReference type="Proteomes" id="UP001387215"/>
    </source>
</evidence>
<keyword evidence="2" id="KW-1185">Reference proteome</keyword>
<dbReference type="RefSeq" id="WP_336131054.1">
    <property type="nucleotide sequence ID" value="NZ_JBANDL010000002.1"/>
</dbReference>
<organism evidence="1 2">
    <name type="scientific">Lysobacter firmicutimachus</name>
    <dbReference type="NCBI Taxonomy" id="1792846"/>
    <lineage>
        <taxon>Bacteria</taxon>
        <taxon>Pseudomonadati</taxon>
        <taxon>Pseudomonadota</taxon>
        <taxon>Gammaproteobacteria</taxon>
        <taxon>Lysobacterales</taxon>
        <taxon>Lysobacteraceae</taxon>
        <taxon>Lysobacter</taxon>
    </lineage>
</organism>
<gene>
    <name evidence="1" type="ORF">V2J18_03960</name>
</gene>
<dbReference type="EMBL" id="JBANDL010000002">
    <property type="protein sequence ID" value="MEI2453831.1"/>
    <property type="molecule type" value="Genomic_DNA"/>
</dbReference>
<comment type="caution">
    <text evidence="1">The sequence shown here is derived from an EMBL/GenBank/DDBJ whole genome shotgun (WGS) entry which is preliminary data.</text>
</comment>